<evidence type="ECO:0000313" key="3">
    <source>
        <dbReference type="Proteomes" id="UP000077349"/>
    </source>
</evidence>
<feature type="domain" description="FecR N-terminal" evidence="1">
    <location>
        <begin position="16"/>
        <end position="56"/>
    </location>
</feature>
<protein>
    <submittedName>
        <fullName evidence="2">Transcriptional regulator/anti-FecI sigma factor FecR</fullName>
    </submittedName>
</protein>
<dbReference type="Gene3D" id="3.55.50.30">
    <property type="match status" value="1"/>
</dbReference>
<dbReference type="InterPro" id="IPR032623">
    <property type="entry name" value="FecR_N"/>
</dbReference>
<dbReference type="EMBL" id="LVHD01000020">
    <property type="protein sequence ID" value="OAG75758.1"/>
    <property type="molecule type" value="Genomic_DNA"/>
</dbReference>
<dbReference type="Proteomes" id="UP000077349">
    <property type="component" value="Unassembled WGS sequence"/>
</dbReference>
<sequence length="317" mass="35358">MLHSSPVADGKKRQADATHWVALADARDLSENEQQTLAAWLNADARNLGAYVQAKSVYQALNYRNSSLSKLNPPPLTLPGTSRRLFMSSAVAAGFAGLCLPQKVQDHFAMRHRGRQAPQHYVWNGNRVTVDARSGAYFSSSKTKNIMQVADGRIGMEIRRHHAWISAGGLKLAGKDADFDIKLEGQKIILSLYAGTMNWLDAAQHHTIKSPQIFHFSNKDTIRPELIKSHTLTGDAALIQQAWRNGQIILNNSTLQSAVEEFNQYSDTQCLISSNTLSQRKISGSFDILKINDFVQAVSFLLGCKIKYERRTILFYV</sequence>
<reference evidence="2 3" key="1">
    <citation type="submission" date="2016-03" db="EMBL/GenBank/DDBJ databases">
        <title>Draft genome sequence of Acetobacter malorum CECT 7742, a strain isolated from strawberry vinegar.</title>
        <authorList>
            <person name="Sainz F."/>
            <person name="Mas A."/>
            <person name="Torija M.J."/>
        </authorList>
    </citation>
    <scope>NUCLEOTIDE SEQUENCE [LARGE SCALE GENOMIC DNA]</scope>
    <source>
        <strain evidence="2 3">CECT 7742</strain>
    </source>
</reference>
<gene>
    <name evidence="2" type="ORF">Amal_03059</name>
</gene>
<comment type="caution">
    <text evidence="2">The sequence shown here is derived from an EMBL/GenBank/DDBJ whole genome shotgun (WGS) entry which is preliminary data.</text>
</comment>
<accession>A0A177G626</accession>
<dbReference type="AlphaFoldDB" id="A0A177G626"/>
<dbReference type="Pfam" id="PF16220">
    <property type="entry name" value="DUF4880"/>
    <property type="match status" value="1"/>
</dbReference>
<dbReference type="PATRIC" id="fig|178901.16.peg.3249"/>
<organism evidence="2 3">
    <name type="scientific">Acetobacter malorum</name>
    <dbReference type="NCBI Taxonomy" id="178901"/>
    <lineage>
        <taxon>Bacteria</taxon>
        <taxon>Pseudomonadati</taxon>
        <taxon>Pseudomonadota</taxon>
        <taxon>Alphaproteobacteria</taxon>
        <taxon>Acetobacterales</taxon>
        <taxon>Acetobacteraceae</taxon>
        <taxon>Acetobacter</taxon>
    </lineage>
</organism>
<proteinExistence type="predicted"/>
<name>A0A177G626_9PROT</name>
<evidence type="ECO:0000259" key="1">
    <source>
        <dbReference type="Pfam" id="PF16220"/>
    </source>
</evidence>
<evidence type="ECO:0000313" key="2">
    <source>
        <dbReference type="EMBL" id="OAG75758.1"/>
    </source>
</evidence>